<evidence type="ECO:0000313" key="2">
    <source>
        <dbReference type="Proteomes" id="UP001178508"/>
    </source>
</evidence>
<name>A0AAV1GT48_XYRNO</name>
<dbReference type="Proteomes" id="UP001178508">
    <property type="component" value="Chromosome 16"/>
</dbReference>
<proteinExistence type="predicted"/>
<accession>A0AAV1GT48</accession>
<keyword evidence="2" id="KW-1185">Reference proteome</keyword>
<dbReference type="AlphaFoldDB" id="A0AAV1GT48"/>
<gene>
    <name evidence="1" type="ORF">XNOV1_A019685</name>
</gene>
<reference evidence="1" key="1">
    <citation type="submission" date="2023-08" db="EMBL/GenBank/DDBJ databases">
        <authorList>
            <person name="Alioto T."/>
            <person name="Alioto T."/>
            <person name="Gomez Garrido J."/>
        </authorList>
    </citation>
    <scope>NUCLEOTIDE SEQUENCE</scope>
</reference>
<dbReference type="EMBL" id="OY660879">
    <property type="protein sequence ID" value="CAJ1076390.1"/>
    <property type="molecule type" value="Genomic_DNA"/>
</dbReference>
<organism evidence="1 2">
    <name type="scientific">Xyrichtys novacula</name>
    <name type="common">Pearly razorfish</name>
    <name type="synonym">Hemipteronotus novacula</name>
    <dbReference type="NCBI Taxonomy" id="13765"/>
    <lineage>
        <taxon>Eukaryota</taxon>
        <taxon>Metazoa</taxon>
        <taxon>Chordata</taxon>
        <taxon>Craniata</taxon>
        <taxon>Vertebrata</taxon>
        <taxon>Euteleostomi</taxon>
        <taxon>Actinopterygii</taxon>
        <taxon>Neopterygii</taxon>
        <taxon>Teleostei</taxon>
        <taxon>Neoteleostei</taxon>
        <taxon>Acanthomorphata</taxon>
        <taxon>Eupercaria</taxon>
        <taxon>Labriformes</taxon>
        <taxon>Labridae</taxon>
        <taxon>Xyrichtys</taxon>
    </lineage>
</organism>
<evidence type="ECO:0000313" key="1">
    <source>
        <dbReference type="EMBL" id="CAJ1076390.1"/>
    </source>
</evidence>
<sequence>MREPTWPTCRVSRTSGMLRDCCAAFKVLNPWPQEHLSWDSWRTTEAIVAEVASGNLTNASTPRSKFNPVITIKLDLFHCMRHFTRECVSEHHPLYGSFCQLLSAAFVVMDQSDLQRLKEAYVFCRICPANPTKQHIREHCRTEVPPPSELLQRA</sequence>
<protein>
    <submittedName>
        <fullName evidence="1">Uncharacterized protein LOC126388135</fullName>
    </submittedName>
</protein>